<evidence type="ECO:0000256" key="1">
    <source>
        <dbReference type="SAM" id="MobiDB-lite"/>
    </source>
</evidence>
<dbReference type="Proteomes" id="UP000823561">
    <property type="component" value="Chromosome 7"/>
</dbReference>
<proteinExistence type="predicted"/>
<feature type="compositionally biased region" description="Pro residues" evidence="1">
    <location>
        <begin position="15"/>
        <end position="27"/>
    </location>
</feature>
<organism evidence="2 3">
    <name type="scientific">Alosa alosa</name>
    <name type="common">allis shad</name>
    <dbReference type="NCBI Taxonomy" id="278164"/>
    <lineage>
        <taxon>Eukaryota</taxon>
        <taxon>Metazoa</taxon>
        <taxon>Chordata</taxon>
        <taxon>Craniata</taxon>
        <taxon>Vertebrata</taxon>
        <taxon>Euteleostomi</taxon>
        <taxon>Actinopterygii</taxon>
        <taxon>Neopterygii</taxon>
        <taxon>Teleostei</taxon>
        <taxon>Clupei</taxon>
        <taxon>Clupeiformes</taxon>
        <taxon>Clupeoidei</taxon>
        <taxon>Clupeidae</taxon>
        <taxon>Alosa</taxon>
    </lineage>
</organism>
<evidence type="ECO:0000313" key="3">
    <source>
        <dbReference type="Proteomes" id="UP000823561"/>
    </source>
</evidence>
<evidence type="ECO:0000313" key="2">
    <source>
        <dbReference type="EMBL" id="KAG5278413.1"/>
    </source>
</evidence>
<name>A0AAV6GTE3_9TELE</name>
<accession>A0AAV6GTE3</accession>
<gene>
    <name evidence="2" type="ORF">AALO_G00098710</name>
</gene>
<dbReference type="AlphaFoldDB" id="A0AAV6GTE3"/>
<keyword evidence="3" id="KW-1185">Reference proteome</keyword>
<protein>
    <submittedName>
        <fullName evidence="2">Uncharacterized protein</fullName>
    </submittedName>
</protein>
<feature type="region of interest" description="Disordered" evidence="1">
    <location>
        <begin position="1"/>
        <end position="27"/>
    </location>
</feature>
<dbReference type="EMBL" id="JADWDJ010000007">
    <property type="protein sequence ID" value="KAG5278413.1"/>
    <property type="molecule type" value="Genomic_DNA"/>
</dbReference>
<reference evidence="2" key="1">
    <citation type="submission" date="2020-10" db="EMBL/GenBank/DDBJ databases">
        <title>Chromosome-scale genome assembly of the Allis shad, Alosa alosa.</title>
        <authorList>
            <person name="Margot Z."/>
            <person name="Christophe K."/>
            <person name="Cabau C."/>
            <person name="Louis A."/>
            <person name="Berthelot C."/>
            <person name="Parey E."/>
            <person name="Roest Crollius H."/>
            <person name="Montfort J."/>
            <person name="Robinson-Rechavi M."/>
            <person name="Bucao C."/>
            <person name="Bouchez O."/>
            <person name="Gislard M."/>
            <person name="Lluch J."/>
            <person name="Milhes M."/>
            <person name="Lampietro C."/>
            <person name="Lopez Roques C."/>
            <person name="Donnadieu C."/>
            <person name="Braasch I."/>
            <person name="Desvignes T."/>
            <person name="Postlethwait J."/>
            <person name="Bobe J."/>
            <person name="Guiguen Y."/>
        </authorList>
    </citation>
    <scope>NUCLEOTIDE SEQUENCE</scope>
    <source>
        <strain evidence="2">M-15738</strain>
        <tissue evidence="2">Blood</tissue>
    </source>
</reference>
<comment type="caution">
    <text evidence="2">The sequence shown here is derived from an EMBL/GenBank/DDBJ whole genome shotgun (WGS) entry which is preliminary data.</text>
</comment>
<sequence length="67" mass="7288">MTTIWSGPQRWTAHPSPPRPPHQLPPPTTTTAILHLLEWEITGCGEASCGLTFRSGGFVCMSLVCVK</sequence>